<protein>
    <recommendedName>
        <fullName evidence="3">Glycosyltransferase</fullName>
    </recommendedName>
</protein>
<dbReference type="Proteomes" id="UP001253851">
    <property type="component" value="Unassembled WGS sequence"/>
</dbReference>
<dbReference type="Gene3D" id="3.40.50.2000">
    <property type="entry name" value="Glycogen Phosphorylase B"/>
    <property type="match status" value="2"/>
</dbReference>
<dbReference type="RefSeq" id="WP_311956859.1">
    <property type="nucleotide sequence ID" value="NZ_JARQDZ010000001.1"/>
</dbReference>
<proteinExistence type="predicted"/>
<evidence type="ECO:0008006" key="3">
    <source>
        <dbReference type="Google" id="ProtNLM"/>
    </source>
</evidence>
<accession>A0ABD5FH00</accession>
<dbReference type="EMBL" id="JARQDZ010000001">
    <property type="protein sequence ID" value="MDT2981375.1"/>
    <property type="molecule type" value="Genomic_DNA"/>
</dbReference>
<dbReference type="AlphaFoldDB" id="A0ABD5FH00"/>
<reference evidence="1 2" key="1">
    <citation type="submission" date="2023-03" db="EMBL/GenBank/DDBJ databases">
        <authorList>
            <person name="Shen W."/>
            <person name="Cai J."/>
        </authorList>
    </citation>
    <scope>NUCLEOTIDE SEQUENCE [LARGE SCALE GENOMIC DNA]</scope>
    <source>
        <strain evidence="1 2">B516</strain>
    </source>
</reference>
<comment type="caution">
    <text evidence="1">The sequence shown here is derived from an EMBL/GenBank/DDBJ whole genome shotgun (WGS) entry which is preliminary data.</text>
</comment>
<sequence length="384" mass="44973">MRILHVCLAAFYIDNYSYQENLLPKYHKVNGHEVEIIASLQTFDKNGEAAYFGNESRYKNENGIWVNRINYINNWSIIKKLRIYKNYFSIIEQFKPDIIFLHGCQFSTVKPIIKYKMKNPNVKIFVDNHADFSNSATNWLSLEILHKKIWKRKAQLINQYTEKFYGVLPSRVDFLTDIYNIPKRKVELLLMGGDDELIEEVKNKTIRIYPQTSVPVDTDKFVIVTIGKIDEAKLEVLQLMEVIKSIEENIILIVYGSVSINLKERFNKNVDNFSVVYGGWLNNRDAYQAIYNSNLVIFPGRHSVYWEITAAIGKPMIVKYWKGTTHIKDKDNVFFLEDTSNKNIQKALLKVYNNQDMYIDMLKNAAEFAHHFKYSEIAKKSIKS</sequence>
<name>A0ABD5FH00_ENTCA</name>
<organism evidence="1 2">
    <name type="scientific">Enterococcus casseliflavus</name>
    <name type="common">Enterococcus flavescens</name>
    <dbReference type="NCBI Taxonomy" id="37734"/>
    <lineage>
        <taxon>Bacteria</taxon>
        <taxon>Bacillati</taxon>
        <taxon>Bacillota</taxon>
        <taxon>Bacilli</taxon>
        <taxon>Lactobacillales</taxon>
        <taxon>Enterococcaceae</taxon>
        <taxon>Enterococcus</taxon>
    </lineage>
</organism>
<dbReference type="SUPFAM" id="SSF53756">
    <property type="entry name" value="UDP-Glycosyltransferase/glycogen phosphorylase"/>
    <property type="match status" value="1"/>
</dbReference>
<evidence type="ECO:0000313" key="1">
    <source>
        <dbReference type="EMBL" id="MDT2981375.1"/>
    </source>
</evidence>
<evidence type="ECO:0000313" key="2">
    <source>
        <dbReference type="Proteomes" id="UP001253851"/>
    </source>
</evidence>
<gene>
    <name evidence="1" type="ORF">P7I34_01785</name>
</gene>